<comment type="caution">
    <text evidence="1">The sequence shown here is derived from an EMBL/GenBank/DDBJ whole genome shotgun (WGS) entry which is preliminary data.</text>
</comment>
<dbReference type="Gene3D" id="1.10.1070.20">
    <property type="match status" value="1"/>
</dbReference>
<evidence type="ECO:0008006" key="3">
    <source>
        <dbReference type="Google" id="ProtNLM"/>
    </source>
</evidence>
<dbReference type="Proteomes" id="UP000244174">
    <property type="component" value="Unassembled WGS sequence"/>
</dbReference>
<organism evidence="1 2">
    <name type="scientific">Christiangramia gaetbulicola</name>
    <dbReference type="NCBI Taxonomy" id="703340"/>
    <lineage>
        <taxon>Bacteria</taxon>
        <taxon>Pseudomonadati</taxon>
        <taxon>Bacteroidota</taxon>
        <taxon>Flavobacteriia</taxon>
        <taxon>Flavobacteriales</taxon>
        <taxon>Flavobacteriaceae</taxon>
        <taxon>Christiangramia</taxon>
    </lineage>
</organism>
<dbReference type="OrthoDB" id="9812605at2"/>
<gene>
    <name evidence="1" type="ORF">C8P64_1956</name>
</gene>
<accession>A0A2T6AHY9</accession>
<dbReference type="AlphaFoldDB" id="A0A2T6AHY9"/>
<name>A0A2T6AHY9_9FLAO</name>
<reference evidence="1 2" key="1">
    <citation type="submission" date="2018-04" db="EMBL/GenBank/DDBJ databases">
        <title>Genomic Encyclopedia of Archaeal and Bacterial Type Strains, Phase II (KMG-II): from individual species to whole genera.</title>
        <authorList>
            <person name="Goeker M."/>
        </authorList>
    </citation>
    <scope>NUCLEOTIDE SEQUENCE [LARGE SCALE GENOMIC DNA]</scope>
    <source>
        <strain evidence="1 2">DSM 23082</strain>
    </source>
</reference>
<sequence>MEEFIPTFTDITKWNQKIYSGTGGTRAKNIYVNPLNEKEYFFKGSKELDDGTFKYPSEFWSEIISSKIGSWLKFELLDYNIAFDKNDEQQIGCLSKSMVEHTENKLSEGVEFLRGFDPTYLPEKDEYRYTFNFIRETLNDFGLNEFEPRIIEMLMFDAIIGNSDRHQENWGFITKFKETIEEFNTNIKSSTNILKKWGIMLKRYFAKAARDLVHKENPKQKINKSLLRTQSTLIKNSFSPIYDSGCCLGRELEKDRILKMLKDPKMMESYVLRGRAEIRWHEGKKKPKHFHLMMELKKEFPSLFEEILKRIEENFSEEKLEYLIENIDSNIPEGLEHFKLSDYRKNLISKLIPLRLDKLRAL</sequence>
<proteinExistence type="predicted"/>
<evidence type="ECO:0000313" key="2">
    <source>
        <dbReference type="Proteomes" id="UP000244174"/>
    </source>
</evidence>
<dbReference type="EMBL" id="QBKQ01000002">
    <property type="protein sequence ID" value="PTX43429.1"/>
    <property type="molecule type" value="Genomic_DNA"/>
</dbReference>
<evidence type="ECO:0000313" key="1">
    <source>
        <dbReference type="EMBL" id="PTX43429.1"/>
    </source>
</evidence>
<dbReference type="RefSeq" id="WP_108171856.1">
    <property type="nucleotide sequence ID" value="NZ_QBKQ01000002.1"/>
</dbReference>
<protein>
    <recommendedName>
        <fullName evidence="3">HipA-like C-terminal domain-containing protein</fullName>
    </recommendedName>
</protein>
<keyword evidence="2" id="KW-1185">Reference proteome</keyword>